<feature type="compositionally biased region" description="Basic and acidic residues" evidence="1">
    <location>
        <begin position="1"/>
        <end position="11"/>
    </location>
</feature>
<organism evidence="2">
    <name type="scientific">Oryza barthii</name>
    <dbReference type="NCBI Taxonomy" id="65489"/>
    <lineage>
        <taxon>Eukaryota</taxon>
        <taxon>Viridiplantae</taxon>
        <taxon>Streptophyta</taxon>
        <taxon>Embryophyta</taxon>
        <taxon>Tracheophyta</taxon>
        <taxon>Spermatophyta</taxon>
        <taxon>Magnoliopsida</taxon>
        <taxon>Liliopsida</taxon>
        <taxon>Poales</taxon>
        <taxon>Poaceae</taxon>
        <taxon>BOP clade</taxon>
        <taxon>Oryzoideae</taxon>
        <taxon>Oryzeae</taxon>
        <taxon>Oryzinae</taxon>
        <taxon>Oryza</taxon>
    </lineage>
</organism>
<dbReference type="AlphaFoldDB" id="A0A0D3GJT4"/>
<dbReference type="EnsemblPlants" id="OBART06G24420.1">
    <property type="protein sequence ID" value="OBART06G24420.1"/>
    <property type="gene ID" value="OBART06G24420"/>
</dbReference>
<reference evidence="2" key="2">
    <citation type="submission" date="2015-03" db="UniProtKB">
        <authorList>
            <consortium name="EnsemblPlants"/>
        </authorList>
    </citation>
    <scope>IDENTIFICATION</scope>
</reference>
<proteinExistence type="predicted"/>
<evidence type="ECO:0000313" key="3">
    <source>
        <dbReference type="Proteomes" id="UP000026960"/>
    </source>
</evidence>
<evidence type="ECO:0000256" key="1">
    <source>
        <dbReference type="SAM" id="MobiDB-lite"/>
    </source>
</evidence>
<feature type="compositionally biased region" description="Polar residues" evidence="1">
    <location>
        <begin position="12"/>
        <end position="22"/>
    </location>
</feature>
<evidence type="ECO:0000313" key="2">
    <source>
        <dbReference type="EnsemblPlants" id="OBART06G24420.1"/>
    </source>
</evidence>
<dbReference type="Gramene" id="OBART06G24420.1">
    <property type="protein sequence ID" value="OBART06G24420.1"/>
    <property type="gene ID" value="OBART06G24420"/>
</dbReference>
<reference evidence="2" key="1">
    <citation type="journal article" date="2009" name="Rice">
        <title>De Novo Next Generation Sequencing of Plant Genomes.</title>
        <authorList>
            <person name="Rounsley S."/>
            <person name="Marri P.R."/>
            <person name="Yu Y."/>
            <person name="He R."/>
            <person name="Sisneros N."/>
            <person name="Goicoechea J.L."/>
            <person name="Lee S.J."/>
            <person name="Angelova A."/>
            <person name="Kudrna D."/>
            <person name="Luo M."/>
            <person name="Affourtit J."/>
            <person name="Desany B."/>
            <person name="Knight J."/>
            <person name="Niazi F."/>
            <person name="Egholm M."/>
            <person name="Wing R.A."/>
        </authorList>
    </citation>
    <scope>NUCLEOTIDE SEQUENCE [LARGE SCALE GENOMIC DNA]</scope>
    <source>
        <strain evidence="2">cv. IRGC 105608</strain>
    </source>
</reference>
<name>A0A0D3GJT4_9ORYZ</name>
<dbReference type="PaxDb" id="65489-OBART06G24420.1"/>
<sequence>MNVSKPADDQQHGSSTGKHTTAAATTDRWAVTMAVWHGPVMPSRYYCLCWAMWAGMGHGPVPFFRLQAFHACDAWMRAYFLLPFTPSRPKML</sequence>
<accession>A0A0D3GJT4</accession>
<keyword evidence="3" id="KW-1185">Reference proteome</keyword>
<protein>
    <submittedName>
        <fullName evidence="2">Uncharacterized protein</fullName>
    </submittedName>
</protein>
<dbReference type="HOGENOM" id="CLU_2417003_0_0_1"/>
<dbReference type="Proteomes" id="UP000026960">
    <property type="component" value="Chromosome 6"/>
</dbReference>
<feature type="region of interest" description="Disordered" evidence="1">
    <location>
        <begin position="1"/>
        <end position="22"/>
    </location>
</feature>